<evidence type="ECO:0000256" key="3">
    <source>
        <dbReference type="ARBA" id="ARBA00012827"/>
    </source>
</evidence>
<feature type="domain" description="Lumazine-binding" evidence="11">
    <location>
        <begin position="153"/>
        <end position="249"/>
    </location>
</feature>
<dbReference type="Pfam" id="PF00677">
    <property type="entry name" value="Lum_binding"/>
    <property type="match status" value="2"/>
</dbReference>
<dbReference type="NCBIfam" id="TIGR00187">
    <property type="entry name" value="ribE"/>
    <property type="match status" value="1"/>
</dbReference>
<evidence type="ECO:0000313" key="13">
    <source>
        <dbReference type="Proteomes" id="UP001500420"/>
    </source>
</evidence>
<feature type="repeat" description="Lumazine-binding" evidence="9">
    <location>
        <begin position="57"/>
        <end position="152"/>
    </location>
</feature>
<dbReference type="Gene3D" id="2.40.30.20">
    <property type="match status" value="2"/>
</dbReference>
<comment type="caution">
    <text evidence="12">The sequence shown here is derived from an EMBL/GenBank/DDBJ whole genome shotgun (WGS) entry which is preliminary data.</text>
</comment>
<evidence type="ECO:0000256" key="4">
    <source>
        <dbReference type="ARBA" id="ARBA00013950"/>
    </source>
</evidence>
<evidence type="ECO:0000256" key="10">
    <source>
        <dbReference type="SAM" id="MobiDB-lite"/>
    </source>
</evidence>
<evidence type="ECO:0000313" key="12">
    <source>
        <dbReference type="EMBL" id="GAA0671351.1"/>
    </source>
</evidence>
<accession>A0AAV3TBA2</accession>
<keyword evidence="13" id="KW-1185">Reference proteome</keyword>
<dbReference type="GO" id="GO:0004746">
    <property type="term" value="F:riboflavin synthase activity"/>
    <property type="evidence" value="ECO:0007669"/>
    <property type="project" value="UniProtKB-UniRule"/>
</dbReference>
<keyword evidence="5" id="KW-0686">Riboflavin biosynthesis</keyword>
<evidence type="ECO:0000256" key="5">
    <source>
        <dbReference type="ARBA" id="ARBA00022619"/>
    </source>
</evidence>
<dbReference type="SUPFAM" id="SSF63380">
    <property type="entry name" value="Riboflavin synthase domain-like"/>
    <property type="match status" value="2"/>
</dbReference>
<evidence type="ECO:0000256" key="2">
    <source>
        <dbReference type="ARBA" id="ARBA00004887"/>
    </source>
</evidence>
<proteinExistence type="predicted"/>
<dbReference type="InterPro" id="IPR023366">
    <property type="entry name" value="ATP_synth_asu-like_sf"/>
</dbReference>
<dbReference type="PANTHER" id="PTHR21098:SF0">
    <property type="entry name" value="RIBOFLAVIN SYNTHASE"/>
    <property type="match status" value="1"/>
</dbReference>
<gene>
    <name evidence="12" type="ORF">GCM10009020_17200</name>
</gene>
<dbReference type="CDD" id="cd00402">
    <property type="entry name" value="Riboflavin_synthase_like"/>
    <property type="match status" value="1"/>
</dbReference>
<evidence type="ECO:0000256" key="6">
    <source>
        <dbReference type="ARBA" id="ARBA00022679"/>
    </source>
</evidence>
<dbReference type="PANTHER" id="PTHR21098">
    <property type="entry name" value="RIBOFLAVIN SYNTHASE ALPHA CHAIN"/>
    <property type="match status" value="1"/>
</dbReference>
<evidence type="ECO:0000256" key="1">
    <source>
        <dbReference type="ARBA" id="ARBA00002803"/>
    </source>
</evidence>
<dbReference type="InterPro" id="IPR017938">
    <property type="entry name" value="Riboflavin_synthase-like_b-brl"/>
</dbReference>
<dbReference type="FunFam" id="2.40.30.20:FF:000004">
    <property type="entry name" value="Riboflavin synthase, alpha subunit"/>
    <property type="match status" value="1"/>
</dbReference>
<organism evidence="12 13">
    <name type="scientific">Natronoarchaeum mannanilyticum</name>
    <dbReference type="NCBI Taxonomy" id="926360"/>
    <lineage>
        <taxon>Archaea</taxon>
        <taxon>Methanobacteriati</taxon>
        <taxon>Methanobacteriota</taxon>
        <taxon>Stenosarchaea group</taxon>
        <taxon>Halobacteria</taxon>
        <taxon>Halobacteriales</taxon>
        <taxon>Natronoarchaeaceae</taxon>
    </lineage>
</organism>
<keyword evidence="6" id="KW-0808">Transferase</keyword>
<dbReference type="EMBL" id="BAAADV010000003">
    <property type="protein sequence ID" value="GAA0671351.1"/>
    <property type="molecule type" value="Genomic_DNA"/>
</dbReference>
<evidence type="ECO:0000256" key="7">
    <source>
        <dbReference type="ARBA" id="ARBA00022737"/>
    </source>
</evidence>
<comment type="function">
    <text evidence="1">Catalyzes the dismutation of two molecules of 6,7-dimethyl-8-ribityllumazine, resulting in the formation of riboflavin and 5-amino-6-(D-ribitylamino)uracil.</text>
</comment>
<dbReference type="NCBIfam" id="NF006767">
    <property type="entry name" value="PRK09289.1"/>
    <property type="match status" value="1"/>
</dbReference>
<evidence type="ECO:0000256" key="9">
    <source>
        <dbReference type="PROSITE-ProRule" id="PRU00524"/>
    </source>
</evidence>
<comment type="pathway">
    <text evidence="2">Cofactor biosynthesis; riboflavin biosynthesis; riboflavin from 2-hydroxy-3-oxobutyl phosphate and 5-amino-6-(D-ribitylamino)uracil: step 2/2.</text>
</comment>
<dbReference type="InterPro" id="IPR001783">
    <property type="entry name" value="Lumazine-bd"/>
</dbReference>
<dbReference type="FunFam" id="2.40.30.20:FF:000003">
    <property type="entry name" value="Riboflavin synthase, alpha subunit"/>
    <property type="match status" value="1"/>
</dbReference>
<keyword evidence="7" id="KW-0677">Repeat</keyword>
<feature type="region of interest" description="Disordered" evidence="10">
    <location>
        <begin position="1"/>
        <end position="23"/>
    </location>
</feature>
<evidence type="ECO:0000259" key="11">
    <source>
        <dbReference type="PROSITE" id="PS51177"/>
    </source>
</evidence>
<feature type="domain" description="Lumazine-binding" evidence="11">
    <location>
        <begin position="57"/>
        <end position="152"/>
    </location>
</feature>
<dbReference type="Proteomes" id="UP001500420">
    <property type="component" value="Unassembled WGS sequence"/>
</dbReference>
<name>A0AAV3TBA2_9EURY</name>
<evidence type="ECO:0000256" key="8">
    <source>
        <dbReference type="NCBIfam" id="TIGR00187"/>
    </source>
</evidence>
<protein>
    <recommendedName>
        <fullName evidence="4 8">Riboflavin synthase</fullName>
        <ecNumber evidence="3 8">2.5.1.9</ecNumber>
    </recommendedName>
</protein>
<dbReference type="GO" id="GO:0009231">
    <property type="term" value="P:riboflavin biosynthetic process"/>
    <property type="evidence" value="ECO:0007669"/>
    <property type="project" value="UniProtKB-KW"/>
</dbReference>
<dbReference type="InterPro" id="IPR026017">
    <property type="entry name" value="Lumazine-bd_dom"/>
</dbReference>
<dbReference type="AlphaFoldDB" id="A0AAV3TBA2"/>
<reference evidence="12 13" key="1">
    <citation type="journal article" date="2019" name="Int. J. Syst. Evol. Microbiol.">
        <title>The Global Catalogue of Microorganisms (GCM) 10K type strain sequencing project: providing services to taxonomists for standard genome sequencing and annotation.</title>
        <authorList>
            <consortium name="The Broad Institute Genomics Platform"/>
            <consortium name="The Broad Institute Genome Sequencing Center for Infectious Disease"/>
            <person name="Wu L."/>
            <person name="Ma J."/>
        </authorList>
    </citation>
    <scope>NUCLEOTIDE SEQUENCE [LARGE SCALE GENOMIC DNA]</scope>
    <source>
        <strain evidence="12 13">JCM 16328</strain>
    </source>
</reference>
<feature type="repeat" description="Lumazine-binding" evidence="9">
    <location>
        <begin position="153"/>
        <end position="249"/>
    </location>
</feature>
<dbReference type="EC" id="2.5.1.9" evidence="3 8"/>
<sequence length="253" mass="27686">MHLRSGQEQVGGLGHGKAGARHRQNGWGSAVLSRHGSSAARRRCGILSTRDRLRPHMFTGIVEETGEVVGRTETDEGVRLRIAGDETTADLEHGQSVSVSGACLTVEESRDGWFETFLAAETIAKTYLGELAEGDRVNLERAMPADGRFDGHVVLGHVDATAEVRDVRRVGDDWEFEFDLPEKFAPYVVEKGSITLDGISLTVAERTEEAITVAIIPTTYELTTLSEKEPGDPVHLEVDVIAKYAEQLLDGYR</sequence>
<dbReference type="PROSITE" id="PS51177">
    <property type="entry name" value="LUMAZINE_BIND"/>
    <property type="match status" value="2"/>
</dbReference>